<dbReference type="InterPro" id="IPR013320">
    <property type="entry name" value="ConA-like_dom_sf"/>
</dbReference>
<dbReference type="InterPro" id="IPR000757">
    <property type="entry name" value="Beta-glucanase-like"/>
</dbReference>
<feature type="signal peptide" evidence="2">
    <location>
        <begin position="1"/>
        <end position="20"/>
    </location>
</feature>
<keyword evidence="5" id="KW-1185">Reference proteome</keyword>
<dbReference type="PANTHER" id="PTHR10963">
    <property type="entry name" value="GLYCOSYL HYDROLASE-RELATED"/>
    <property type="match status" value="1"/>
</dbReference>
<evidence type="ECO:0000259" key="3">
    <source>
        <dbReference type="PROSITE" id="PS51762"/>
    </source>
</evidence>
<evidence type="ECO:0000256" key="2">
    <source>
        <dbReference type="SAM" id="SignalP"/>
    </source>
</evidence>
<organism evidence="4 5">
    <name type="scientific">Cloeon dipterum</name>
    <dbReference type="NCBI Taxonomy" id="197152"/>
    <lineage>
        <taxon>Eukaryota</taxon>
        <taxon>Metazoa</taxon>
        <taxon>Ecdysozoa</taxon>
        <taxon>Arthropoda</taxon>
        <taxon>Hexapoda</taxon>
        <taxon>Insecta</taxon>
        <taxon>Pterygota</taxon>
        <taxon>Palaeoptera</taxon>
        <taxon>Ephemeroptera</taxon>
        <taxon>Pisciforma</taxon>
        <taxon>Baetidae</taxon>
        <taxon>Cloeon</taxon>
    </lineage>
</organism>
<evidence type="ECO:0000313" key="5">
    <source>
        <dbReference type="Proteomes" id="UP000494165"/>
    </source>
</evidence>
<dbReference type="SUPFAM" id="SSF49899">
    <property type="entry name" value="Concanavalin A-like lectins/glucanases"/>
    <property type="match status" value="1"/>
</dbReference>
<accession>A0A8S1CL36</accession>
<dbReference type="Gene3D" id="2.60.120.200">
    <property type="match status" value="1"/>
</dbReference>
<feature type="domain" description="GH16" evidence="3">
    <location>
        <begin position="25"/>
        <end position="382"/>
    </location>
</feature>
<dbReference type="Pfam" id="PF00722">
    <property type="entry name" value="Glyco_hydro_16"/>
    <property type="match status" value="1"/>
</dbReference>
<sequence>MLPRRFSYLLLLLLAAASEALPSISNWSNISSAPSFRKLKPHFDDLYHDKPLEELIWEENFDELDPNVWEHMITAWRGGNKEFQYYRDDRRNSYVKDGILHIVPTLTADEYGEEFLYNGNLSYPGCNQRPCDSVSDTDIVLPIQSARIYSKKSFGFHYGRVEVRAKLPRGDWLWPAIWMKPTENHYGWWPASGEIDLVEARGNKKLYNAQGVSYGIDRMSSTLHYGPNSSYNVWRPTNWEMSLEGSGRDFSQDFHLFGMDWTKNSITFTVDDKVIGSVSPPSGGFWHIGNFSENPGGTNIWQNGEYLAPFDRDFFFVLNVAVGGTFFSSAYKNKDYPRPWYLQDKHPLRDFWSKRDLWYPTWDPIESSLRVDYIRVYKPVEPRK</sequence>
<keyword evidence="2" id="KW-0732">Signal</keyword>
<reference evidence="4 5" key="1">
    <citation type="submission" date="2020-04" db="EMBL/GenBank/DDBJ databases">
        <authorList>
            <person name="Alioto T."/>
            <person name="Alioto T."/>
            <person name="Gomez Garrido J."/>
        </authorList>
    </citation>
    <scope>NUCLEOTIDE SEQUENCE [LARGE SCALE GENOMIC DNA]</scope>
</reference>
<dbReference type="EMBL" id="CADEPI010000071">
    <property type="protein sequence ID" value="CAB3372273.1"/>
    <property type="molecule type" value="Genomic_DNA"/>
</dbReference>
<dbReference type="GO" id="GO:0005975">
    <property type="term" value="P:carbohydrate metabolic process"/>
    <property type="evidence" value="ECO:0007669"/>
    <property type="project" value="InterPro"/>
</dbReference>
<evidence type="ECO:0000256" key="1">
    <source>
        <dbReference type="ARBA" id="ARBA00006865"/>
    </source>
</evidence>
<protein>
    <recommendedName>
        <fullName evidence="3">GH16 domain-containing protein</fullName>
    </recommendedName>
</protein>
<name>A0A8S1CL36_9INSE</name>
<dbReference type="PANTHER" id="PTHR10963:SF55">
    <property type="entry name" value="GLYCOSIDE HYDROLASE FAMILY 16 PROTEIN"/>
    <property type="match status" value="1"/>
</dbReference>
<evidence type="ECO:0000313" key="4">
    <source>
        <dbReference type="EMBL" id="CAB3372273.1"/>
    </source>
</evidence>
<dbReference type="Proteomes" id="UP000494165">
    <property type="component" value="Unassembled WGS sequence"/>
</dbReference>
<proteinExistence type="inferred from homology"/>
<comment type="similarity">
    <text evidence="1">Belongs to the glycosyl hydrolase 16 family.</text>
</comment>
<feature type="chain" id="PRO_5035892707" description="GH16 domain-containing protein" evidence="2">
    <location>
        <begin position="21"/>
        <end position="384"/>
    </location>
</feature>
<dbReference type="OrthoDB" id="4781at2759"/>
<dbReference type="AlphaFoldDB" id="A0A8S1CL36"/>
<gene>
    <name evidence="4" type="ORF">CLODIP_2_CD13295</name>
</gene>
<dbReference type="PROSITE" id="PS51762">
    <property type="entry name" value="GH16_2"/>
    <property type="match status" value="1"/>
</dbReference>
<comment type="caution">
    <text evidence="4">The sequence shown here is derived from an EMBL/GenBank/DDBJ whole genome shotgun (WGS) entry which is preliminary data.</text>
</comment>
<dbReference type="GO" id="GO:0004553">
    <property type="term" value="F:hydrolase activity, hydrolyzing O-glycosyl compounds"/>
    <property type="evidence" value="ECO:0007669"/>
    <property type="project" value="InterPro"/>
</dbReference>
<dbReference type="InterPro" id="IPR050546">
    <property type="entry name" value="Glycosyl_Hydrlase_16"/>
</dbReference>